<keyword evidence="3" id="KW-0964">Secreted</keyword>
<comment type="caution">
    <text evidence="7">The sequence shown here is derived from an EMBL/GenBank/DDBJ whole genome shotgun (WGS) entry which is preliminary data.</text>
</comment>
<comment type="catalytic activity">
    <reaction evidence="5">
        <text>a (3R)-hydroxyacyl-[ACP] + NADP(+) = a 3-oxoacyl-[ACP] + NADPH + H(+)</text>
        <dbReference type="Rhea" id="RHEA:17397"/>
        <dbReference type="Rhea" id="RHEA-COMP:9916"/>
        <dbReference type="Rhea" id="RHEA-COMP:9945"/>
        <dbReference type="ChEBI" id="CHEBI:15378"/>
        <dbReference type="ChEBI" id="CHEBI:57783"/>
        <dbReference type="ChEBI" id="CHEBI:58349"/>
        <dbReference type="ChEBI" id="CHEBI:78776"/>
        <dbReference type="ChEBI" id="CHEBI:78827"/>
        <dbReference type="EC" id="1.1.1.100"/>
    </reaction>
    <physiologicalReaction direction="right-to-left" evidence="5">
        <dbReference type="Rhea" id="RHEA:17399"/>
    </physiologicalReaction>
</comment>
<dbReference type="PRINTS" id="PR00081">
    <property type="entry name" value="GDHRDH"/>
</dbReference>
<comment type="similarity">
    <text evidence="2 6">Belongs to the short-chain dehydrogenases/reductases (SDR) family.</text>
</comment>
<evidence type="ECO:0000256" key="4">
    <source>
        <dbReference type="ARBA" id="ARBA00040781"/>
    </source>
</evidence>
<evidence type="ECO:0000313" key="7">
    <source>
        <dbReference type="EMBL" id="MBU8825806.1"/>
    </source>
</evidence>
<dbReference type="Gene3D" id="3.40.50.720">
    <property type="entry name" value="NAD(P)-binding Rossmann-like Domain"/>
    <property type="match status" value="1"/>
</dbReference>
<dbReference type="Pfam" id="PF00106">
    <property type="entry name" value="adh_short"/>
    <property type="match status" value="1"/>
</dbReference>
<dbReference type="InterPro" id="IPR036291">
    <property type="entry name" value="NAD(P)-bd_dom_sf"/>
</dbReference>
<accession>A0ABS6HU30</accession>
<dbReference type="InterPro" id="IPR020904">
    <property type="entry name" value="Sc_DH/Rdtase_CS"/>
</dbReference>
<evidence type="ECO:0000256" key="5">
    <source>
        <dbReference type="ARBA" id="ARBA00047400"/>
    </source>
</evidence>
<organism evidence="7 8">
    <name type="scientific">Mycolicibacterium goodii</name>
    <name type="common">Mycobacterium goodii</name>
    <dbReference type="NCBI Taxonomy" id="134601"/>
    <lineage>
        <taxon>Bacteria</taxon>
        <taxon>Bacillati</taxon>
        <taxon>Actinomycetota</taxon>
        <taxon>Actinomycetes</taxon>
        <taxon>Mycobacteriales</taxon>
        <taxon>Mycobacteriaceae</taxon>
        <taxon>Mycolicibacterium</taxon>
    </lineage>
</organism>
<dbReference type="InterPro" id="IPR002347">
    <property type="entry name" value="SDR_fam"/>
</dbReference>
<gene>
    <name evidence="7" type="ORF">KL859_23395</name>
</gene>
<name>A0ABS6HU30_MYCGD</name>
<dbReference type="CDD" id="cd05233">
    <property type="entry name" value="SDR_c"/>
    <property type="match status" value="1"/>
</dbReference>
<sequence>MAVQLDLTGRRVLITGAGQGVGRGLALAFATAGADVVVNDLRAERAEVVAEEIRAAGGTAGPAAFDVTDYDAVTAAVATVVERVGQVDILINNAGNAGAEGFASRAPFAETTPEDWQSFLGVNLYGVLHCTRAVLPSMIDRAWGRVLTIVSDAGRTGDANGAAYAAAKAGAAGLTRSLALETGRHGITANNIALGTMRTPLTEPLWAEQADSPQAKAILSGYAVRRPGLPEDVTHLAVLLASDHGSWITGQTIPVNGGYSFAL</sequence>
<proteinExistence type="inferred from homology"/>
<evidence type="ECO:0000256" key="2">
    <source>
        <dbReference type="ARBA" id="ARBA00006484"/>
    </source>
</evidence>
<evidence type="ECO:0000313" key="8">
    <source>
        <dbReference type="Proteomes" id="UP000696413"/>
    </source>
</evidence>
<reference evidence="7 8" key="1">
    <citation type="submission" date="2021-05" db="EMBL/GenBank/DDBJ databases">
        <title>Draft Genome Sequences of Clinical Respiratory Isolates of Mycobacterium goodii Recovered in Ireland.</title>
        <authorList>
            <person name="Flanagan P.R."/>
            <person name="Mok S."/>
            <person name="Roycroft E."/>
            <person name="Rogers T.R."/>
            <person name="Fitzgibbon M."/>
        </authorList>
    </citation>
    <scope>NUCLEOTIDE SEQUENCE [LARGE SCALE GENOMIC DNA]</scope>
    <source>
        <strain evidence="7 8">14IE55</strain>
    </source>
</reference>
<dbReference type="SUPFAM" id="SSF51735">
    <property type="entry name" value="NAD(P)-binding Rossmann-fold domains"/>
    <property type="match status" value="1"/>
</dbReference>
<dbReference type="PANTHER" id="PTHR42879">
    <property type="entry name" value="3-OXOACYL-(ACYL-CARRIER-PROTEIN) REDUCTASE"/>
    <property type="match status" value="1"/>
</dbReference>
<dbReference type="PROSITE" id="PS00061">
    <property type="entry name" value="ADH_SHORT"/>
    <property type="match status" value="1"/>
</dbReference>
<protein>
    <recommendedName>
        <fullName evidence="4">3-oxoacyl-[acyl-carrier-protein] reductase MabA</fullName>
    </recommendedName>
</protein>
<comment type="subcellular location">
    <subcellularLocation>
        <location evidence="1">Secreted</location>
        <location evidence="1">Cell wall</location>
    </subcellularLocation>
</comment>
<evidence type="ECO:0000256" key="6">
    <source>
        <dbReference type="RuleBase" id="RU000363"/>
    </source>
</evidence>
<keyword evidence="8" id="KW-1185">Reference proteome</keyword>
<dbReference type="PRINTS" id="PR00080">
    <property type="entry name" value="SDRFAMILY"/>
</dbReference>
<dbReference type="Proteomes" id="UP000696413">
    <property type="component" value="Unassembled WGS sequence"/>
</dbReference>
<dbReference type="RefSeq" id="WP_100519832.1">
    <property type="nucleotide sequence ID" value="NZ_CP092364.2"/>
</dbReference>
<dbReference type="InterPro" id="IPR050259">
    <property type="entry name" value="SDR"/>
</dbReference>
<keyword evidence="3" id="KW-0134">Cell wall</keyword>
<evidence type="ECO:0000256" key="1">
    <source>
        <dbReference type="ARBA" id="ARBA00004191"/>
    </source>
</evidence>
<dbReference type="PANTHER" id="PTHR42879:SF2">
    <property type="entry name" value="3-OXOACYL-[ACYL-CARRIER-PROTEIN] REDUCTASE FABG"/>
    <property type="match status" value="1"/>
</dbReference>
<dbReference type="EMBL" id="JAHBOM010000019">
    <property type="protein sequence ID" value="MBU8825806.1"/>
    <property type="molecule type" value="Genomic_DNA"/>
</dbReference>
<evidence type="ECO:0000256" key="3">
    <source>
        <dbReference type="ARBA" id="ARBA00022512"/>
    </source>
</evidence>